<feature type="compositionally biased region" description="Pro residues" evidence="1">
    <location>
        <begin position="170"/>
        <end position="180"/>
    </location>
</feature>
<sequence>MADNPQRTSHEVAQCAKRFVGMVGRMIMFRFRQYCEEKDDREGADEFKRKADELILGVVHHYRHRRLSLDYLVFRVFQYFYDWLATTDDDQPIPFSCEEPPRVSSEPLVLGQELYEYLDQYNDVQRAFMRYVTVRAEHHMPAPPAPTQQRAAPAPAQQRPAPVPARQRPAPAPTAAPRAPPGDEDSPLPPARPVELPKTASTSALPLMSSRDEPAPLTFEQEVIKLFGYELPAWASRSGNRKYPAWSVPLPGGIQREHIFGPDLWRIRIYLCNLGIEADQGMNWLALDAKRFYGTEERRRSPLEDVLLPRCMWKAYAALTRWVELMSKEKTYISLCAYLDSEANLSVWDLSSIASKREAINCIKHWQLVGVGHIAGLSVHGTGAPIAKEEHRIRSGEPGQQGQFPKMGNLGEVATTAEKPSSSGTKPEELVANNDAMPEKSEATAEKPAASSGTKSEKSVETAEKPAVSNTATPGRSVETAVYSESPRAEKAIREFKVAVGKAKMDGESLDRLQGTAWRILLCLLNYLNTMELQILTAEMAFEMHDAFFAETYSSDPDSHPVSIWFGSVYMLLEKRARERAPHESRGNVKPRG</sequence>
<protein>
    <submittedName>
        <fullName evidence="2">Uncharacterized protein</fullName>
    </submittedName>
</protein>
<proteinExistence type="predicted"/>
<reference evidence="2" key="2">
    <citation type="submission" date="2023-05" db="EMBL/GenBank/DDBJ databases">
        <authorList>
            <consortium name="Lawrence Berkeley National Laboratory"/>
            <person name="Steindorff A."/>
            <person name="Hensen N."/>
            <person name="Bonometti L."/>
            <person name="Westerberg I."/>
            <person name="Brannstrom I.O."/>
            <person name="Guillou S."/>
            <person name="Cros-Aarteil S."/>
            <person name="Calhoun S."/>
            <person name="Haridas S."/>
            <person name="Kuo A."/>
            <person name="Mondo S."/>
            <person name="Pangilinan J."/>
            <person name="Riley R."/>
            <person name="Labutti K."/>
            <person name="Andreopoulos B."/>
            <person name="Lipzen A."/>
            <person name="Chen C."/>
            <person name="Yanf M."/>
            <person name="Daum C."/>
            <person name="Ng V."/>
            <person name="Clum A."/>
            <person name="Ohm R."/>
            <person name="Martin F."/>
            <person name="Silar P."/>
            <person name="Natvig D."/>
            <person name="Lalanne C."/>
            <person name="Gautier V."/>
            <person name="Ament-Velasquez S.L."/>
            <person name="Kruys A."/>
            <person name="Hutchinson M.I."/>
            <person name="Powell A.J."/>
            <person name="Barry K."/>
            <person name="Miller A.N."/>
            <person name="Grigoriev I.V."/>
            <person name="Debuchy R."/>
            <person name="Gladieux P."/>
            <person name="Thoren M.H."/>
            <person name="Johannesson H."/>
        </authorList>
    </citation>
    <scope>NUCLEOTIDE SEQUENCE</scope>
    <source>
        <strain evidence="2">CBS 538.74</strain>
    </source>
</reference>
<dbReference type="EMBL" id="MU856875">
    <property type="protein sequence ID" value="KAK4156070.1"/>
    <property type="molecule type" value="Genomic_DNA"/>
</dbReference>
<accession>A0AAN6VRI4</accession>
<dbReference type="Proteomes" id="UP001302745">
    <property type="component" value="Unassembled WGS sequence"/>
</dbReference>
<evidence type="ECO:0000256" key="1">
    <source>
        <dbReference type="SAM" id="MobiDB-lite"/>
    </source>
</evidence>
<keyword evidence="3" id="KW-1185">Reference proteome</keyword>
<feature type="region of interest" description="Disordered" evidence="1">
    <location>
        <begin position="414"/>
        <end position="483"/>
    </location>
</feature>
<dbReference type="AlphaFoldDB" id="A0AAN6VRI4"/>
<name>A0AAN6VRI4_9PEZI</name>
<evidence type="ECO:0000313" key="3">
    <source>
        <dbReference type="Proteomes" id="UP001302745"/>
    </source>
</evidence>
<reference evidence="2" key="1">
    <citation type="journal article" date="2023" name="Mol. Phylogenet. Evol.">
        <title>Genome-scale phylogeny and comparative genomics of the fungal order Sordariales.</title>
        <authorList>
            <person name="Hensen N."/>
            <person name="Bonometti L."/>
            <person name="Westerberg I."/>
            <person name="Brannstrom I.O."/>
            <person name="Guillou S."/>
            <person name="Cros-Aarteil S."/>
            <person name="Calhoun S."/>
            <person name="Haridas S."/>
            <person name="Kuo A."/>
            <person name="Mondo S."/>
            <person name="Pangilinan J."/>
            <person name="Riley R."/>
            <person name="LaButti K."/>
            <person name="Andreopoulos B."/>
            <person name="Lipzen A."/>
            <person name="Chen C."/>
            <person name="Yan M."/>
            <person name="Daum C."/>
            <person name="Ng V."/>
            <person name="Clum A."/>
            <person name="Steindorff A."/>
            <person name="Ohm R.A."/>
            <person name="Martin F."/>
            <person name="Silar P."/>
            <person name="Natvig D.O."/>
            <person name="Lalanne C."/>
            <person name="Gautier V."/>
            <person name="Ament-Velasquez S.L."/>
            <person name="Kruys A."/>
            <person name="Hutchinson M.I."/>
            <person name="Powell A.J."/>
            <person name="Barry K."/>
            <person name="Miller A.N."/>
            <person name="Grigoriev I.V."/>
            <person name="Debuchy R."/>
            <person name="Gladieux P."/>
            <person name="Hiltunen Thoren M."/>
            <person name="Johannesson H."/>
        </authorList>
    </citation>
    <scope>NUCLEOTIDE SEQUENCE</scope>
    <source>
        <strain evidence="2">CBS 538.74</strain>
    </source>
</reference>
<evidence type="ECO:0000313" key="2">
    <source>
        <dbReference type="EMBL" id="KAK4156070.1"/>
    </source>
</evidence>
<gene>
    <name evidence="2" type="ORF">C8A00DRAFT_31121</name>
</gene>
<feature type="region of interest" description="Disordered" evidence="1">
    <location>
        <begin position="140"/>
        <end position="212"/>
    </location>
</feature>
<feature type="compositionally biased region" description="Low complexity" evidence="1">
    <location>
        <begin position="147"/>
        <end position="169"/>
    </location>
</feature>
<feature type="compositionally biased region" description="Basic and acidic residues" evidence="1">
    <location>
        <begin position="455"/>
        <end position="464"/>
    </location>
</feature>
<comment type="caution">
    <text evidence="2">The sequence shown here is derived from an EMBL/GenBank/DDBJ whole genome shotgun (WGS) entry which is preliminary data.</text>
</comment>
<organism evidence="2 3">
    <name type="scientific">Chaetomidium leptoderma</name>
    <dbReference type="NCBI Taxonomy" id="669021"/>
    <lineage>
        <taxon>Eukaryota</taxon>
        <taxon>Fungi</taxon>
        <taxon>Dikarya</taxon>
        <taxon>Ascomycota</taxon>
        <taxon>Pezizomycotina</taxon>
        <taxon>Sordariomycetes</taxon>
        <taxon>Sordariomycetidae</taxon>
        <taxon>Sordariales</taxon>
        <taxon>Chaetomiaceae</taxon>
        <taxon>Chaetomidium</taxon>
    </lineage>
</organism>